<dbReference type="GO" id="GO:0031564">
    <property type="term" value="P:transcription antitermination"/>
    <property type="evidence" value="ECO:0007669"/>
    <property type="project" value="UniProtKB-KW"/>
</dbReference>
<sequence>MYTLEQRLELAKSIAIKAGSIAQQHRDEGLNISSKSQQDFVTQADYAVEQFIQSELKKMCVEDGFLGEESGLEITSGGMWIVDPIDGTSNYIKGMDYWCISMAFVVDHQVQVAVIYAPDRNELFWASAAGGSYLNGAVQKLKPVPVDKAIVGLGLSSRRPLEGYLTVIQRLVNDGFEYRRFGAGALMLAHVASGQLDAYFEAHLNSWDGAAGLLLVSEAGGKCCDFLLGQGQYLGNPMLVANTQLYEQISTSIGFTLLPKAS</sequence>
<evidence type="ECO:0000313" key="11">
    <source>
        <dbReference type="Proteomes" id="UP000286482"/>
    </source>
</evidence>
<feature type="binding site" evidence="8">
    <location>
        <position position="86"/>
    </location>
    <ligand>
        <name>Mg(2+)</name>
        <dbReference type="ChEBI" id="CHEBI:18420"/>
        <label>1</label>
        <note>catalytic</note>
    </ligand>
</feature>
<dbReference type="PROSITE" id="PS00629">
    <property type="entry name" value="IMP_1"/>
    <property type="match status" value="1"/>
</dbReference>
<comment type="cofactor">
    <cofactor evidence="2 8 9">
        <name>Mg(2+)</name>
        <dbReference type="ChEBI" id="CHEBI:18420"/>
    </cofactor>
</comment>
<dbReference type="SUPFAM" id="SSF56655">
    <property type="entry name" value="Carbohydrate phosphatase"/>
    <property type="match status" value="1"/>
</dbReference>
<evidence type="ECO:0000256" key="9">
    <source>
        <dbReference type="RuleBase" id="RU364068"/>
    </source>
</evidence>
<dbReference type="PRINTS" id="PR01959">
    <property type="entry name" value="SBIMPHPHTASE"/>
</dbReference>
<keyword evidence="6" id="KW-0805">Transcription regulation</keyword>
<dbReference type="CDD" id="cd01639">
    <property type="entry name" value="IMPase"/>
    <property type="match status" value="1"/>
</dbReference>
<protein>
    <recommendedName>
        <fullName evidence="9">Inositol-1-monophosphatase</fullName>
        <ecNumber evidence="9">3.1.3.25</ecNumber>
    </recommendedName>
</protein>
<evidence type="ECO:0000256" key="3">
    <source>
        <dbReference type="ARBA" id="ARBA00009759"/>
    </source>
</evidence>
<dbReference type="EC" id="3.1.3.25" evidence="9"/>
<keyword evidence="11" id="KW-1185">Reference proteome</keyword>
<accession>A0A420ED62</accession>
<keyword evidence="6" id="KW-0804">Transcription</keyword>
<comment type="catalytic activity">
    <reaction evidence="1 9">
        <text>a myo-inositol phosphate + H2O = myo-inositol + phosphate</text>
        <dbReference type="Rhea" id="RHEA:24056"/>
        <dbReference type="ChEBI" id="CHEBI:15377"/>
        <dbReference type="ChEBI" id="CHEBI:17268"/>
        <dbReference type="ChEBI" id="CHEBI:43474"/>
        <dbReference type="ChEBI" id="CHEBI:84139"/>
        <dbReference type="EC" id="3.1.3.25"/>
    </reaction>
</comment>
<dbReference type="GO" id="GO:0006020">
    <property type="term" value="P:inositol metabolic process"/>
    <property type="evidence" value="ECO:0007669"/>
    <property type="project" value="TreeGrafter"/>
</dbReference>
<dbReference type="OrthoDB" id="9785695at2"/>
<dbReference type="FunFam" id="3.30.540.10:FF:000003">
    <property type="entry name" value="Inositol-1-monophosphatase"/>
    <property type="match status" value="1"/>
</dbReference>
<organism evidence="10 11">
    <name type="scientific">Alginatibacterium sediminis</name>
    <dbReference type="NCBI Taxonomy" id="2164068"/>
    <lineage>
        <taxon>Bacteria</taxon>
        <taxon>Pseudomonadati</taxon>
        <taxon>Pseudomonadota</taxon>
        <taxon>Gammaproteobacteria</taxon>
        <taxon>Alteromonadales</taxon>
        <taxon>Alteromonadaceae</taxon>
        <taxon>Alginatibacterium</taxon>
    </lineage>
</organism>
<feature type="binding site" evidence="8">
    <location>
        <position position="208"/>
    </location>
    <ligand>
        <name>Mg(2+)</name>
        <dbReference type="ChEBI" id="CHEBI:18420"/>
        <label>1</label>
        <note>catalytic</note>
    </ligand>
</feature>
<keyword evidence="5 9" id="KW-0378">Hydrolase</keyword>
<dbReference type="AlphaFoldDB" id="A0A420ED62"/>
<reference evidence="10 11" key="1">
    <citation type="submission" date="2018-09" db="EMBL/GenBank/DDBJ databases">
        <authorList>
            <person name="Wang Z."/>
        </authorList>
    </citation>
    <scope>NUCLEOTIDE SEQUENCE [LARGE SCALE GENOMIC DNA]</scope>
    <source>
        <strain evidence="10 11">ALS 81</strain>
    </source>
</reference>
<evidence type="ECO:0000256" key="8">
    <source>
        <dbReference type="PIRSR" id="PIRSR600760-2"/>
    </source>
</evidence>
<dbReference type="EMBL" id="RAQO01000005">
    <property type="protein sequence ID" value="RKF18669.1"/>
    <property type="molecule type" value="Genomic_DNA"/>
</dbReference>
<feature type="binding site" evidence="8">
    <location>
        <position position="83"/>
    </location>
    <ligand>
        <name>Mg(2+)</name>
        <dbReference type="ChEBI" id="CHEBI:18420"/>
        <label>1</label>
        <note>catalytic</note>
    </ligand>
</feature>
<dbReference type="Gene3D" id="3.40.190.80">
    <property type="match status" value="1"/>
</dbReference>
<comment type="caution">
    <text evidence="10">The sequence shown here is derived from an EMBL/GenBank/DDBJ whole genome shotgun (WGS) entry which is preliminary data.</text>
</comment>
<evidence type="ECO:0000256" key="7">
    <source>
        <dbReference type="ARBA" id="ARBA00022842"/>
    </source>
</evidence>
<dbReference type="InterPro" id="IPR000760">
    <property type="entry name" value="Inositol_monophosphatase-like"/>
</dbReference>
<gene>
    <name evidence="10" type="ORF">DBZ36_09710</name>
</gene>
<proteinExistence type="inferred from homology"/>
<dbReference type="GO" id="GO:0008934">
    <property type="term" value="F:inositol monophosphate 1-phosphatase activity"/>
    <property type="evidence" value="ECO:0007669"/>
    <property type="project" value="InterPro"/>
</dbReference>
<dbReference type="InterPro" id="IPR022337">
    <property type="entry name" value="Inositol_monophosphatase_SuhB"/>
</dbReference>
<dbReference type="InterPro" id="IPR033942">
    <property type="entry name" value="IMPase"/>
</dbReference>
<dbReference type="InterPro" id="IPR020550">
    <property type="entry name" value="Inositol_monophosphatase_CS"/>
</dbReference>
<keyword evidence="7 8" id="KW-0460">Magnesium</keyword>
<dbReference type="Gene3D" id="3.30.540.10">
    <property type="entry name" value="Fructose-1,6-Bisphosphatase, subunit A, domain 1"/>
    <property type="match status" value="1"/>
</dbReference>
<evidence type="ECO:0000256" key="2">
    <source>
        <dbReference type="ARBA" id="ARBA00001946"/>
    </source>
</evidence>
<keyword evidence="4 8" id="KW-0479">Metal-binding</keyword>
<keyword evidence="6" id="KW-0889">Transcription antitermination</keyword>
<dbReference type="PRINTS" id="PR00377">
    <property type="entry name" value="IMPHPHTASES"/>
</dbReference>
<evidence type="ECO:0000256" key="1">
    <source>
        <dbReference type="ARBA" id="ARBA00001033"/>
    </source>
</evidence>
<dbReference type="GO" id="GO:0007165">
    <property type="term" value="P:signal transduction"/>
    <property type="evidence" value="ECO:0007669"/>
    <property type="project" value="TreeGrafter"/>
</dbReference>
<evidence type="ECO:0000256" key="6">
    <source>
        <dbReference type="ARBA" id="ARBA00022814"/>
    </source>
</evidence>
<name>A0A420ED62_9ALTE</name>
<dbReference type="RefSeq" id="WP_120354748.1">
    <property type="nucleotide sequence ID" value="NZ_RAQO01000005.1"/>
</dbReference>
<evidence type="ECO:0000256" key="4">
    <source>
        <dbReference type="ARBA" id="ARBA00022723"/>
    </source>
</evidence>
<dbReference type="Proteomes" id="UP000286482">
    <property type="component" value="Unassembled WGS sequence"/>
</dbReference>
<dbReference type="Pfam" id="PF00459">
    <property type="entry name" value="Inositol_P"/>
    <property type="match status" value="1"/>
</dbReference>
<dbReference type="GO" id="GO:0046854">
    <property type="term" value="P:phosphatidylinositol phosphate biosynthetic process"/>
    <property type="evidence" value="ECO:0007669"/>
    <property type="project" value="InterPro"/>
</dbReference>
<dbReference type="PANTHER" id="PTHR20854">
    <property type="entry name" value="INOSITOL MONOPHOSPHATASE"/>
    <property type="match status" value="1"/>
</dbReference>
<evidence type="ECO:0000256" key="5">
    <source>
        <dbReference type="ARBA" id="ARBA00022801"/>
    </source>
</evidence>
<dbReference type="PANTHER" id="PTHR20854:SF4">
    <property type="entry name" value="INOSITOL-1-MONOPHOSPHATASE-RELATED"/>
    <property type="match status" value="1"/>
</dbReference>
<evidence type="ECO:0000313" key="10">
    <source>
        <dbReference type="EMBL" id="RKF18669.1"/>
    </source>
</evidence>
<dbReference type="InterPro" id="IPR020583">
    <property type="entry name" value="Inositol_monoP_metal-BS"/>
</dbReference>
<comment type="similarity">
    <text evidence="3 9">Belongs to the inositol monophosphatase superfamily.</text>
</comment>
<feature type="binding site" evidence="8">
    <location>
        <position position="85"/>
    </location>
    <ligand>
        <name>Mg(2+)</name>
        <dbReference type="ChEBI" id="CHEBI:18420"/>
        <label>1</label>
        <note>catalytic</note>
    </ligand>
</feature>
<dbReference type="GO" id="GO:0046872">
    <property type="term" value="F:metal ion binding"/>
    <property type="evidence" value="ECO:0007669"/>
    <property type="project" value="UniProtKB-KW"/>
</dbReference>
<feature type="binding site" evidence="8">
    <location>
        <position position="68"/>
    </location>
    <ligand>
        <name>Mg(2+)</name>
        <dbReference type="ChEBI" id="CHEBI:18420"/>
        <label>1</label>
        <note>catalytic</note>
    </ligand>
</feature>
<dbReference type="PROSITE" id="PS00630">
    <property type="entry name" value="IMP_2"/>
    <property type="match status" value="1"/>
</dbReference>